<keyword evidence="4" id="KW-1185">Reference proteome</keyword>
<proteinExistence type="predicted"/>
<feature type="transmembrane region" description="Helical" evidence="2">
    <location>
        <begin position="7"/>
        <end position="28"/>
    </location>
</feature>
<protein>
    <submittedName>
        <fullName evidence="3">Uncharacterized protein</fullName>
    </submittedName>
</protein>
<dbReference type="AlphaFoldDB" id="A0A9W7L9A1"/>
<evidence type="ECO:0000256" key="2">
    <source>
        <dbReference type="SAM" id="Phobius"/>
    </source>
</evidence>
<name>A0A9W7L9A1_9STRA</name>
<reference evidence="4" key="1">
    <citation type="journal article" date="2023" name="Commun. Biol.">
        <title>Genome analysis of Parmales, the sister group of diatoms, reveals the evolutionary specialization of diatoms from phago-mixotrophs to photoautotrophs.</title>
        <authorList>
            <person name="Ban H."/>
            <person name="Sato S."/>
            <person name="Yoshikawa S."/>
            <person name="Yamada K."/>
            <person name="Nakamura Y."/>
            <person name="Ichinomiya M."/>
            <person name="Sato N."/>
            <person name="Blanc-Mathieu R."/>
            <person name="Endo H."/>
            <person name="Kuwata A."/>
            <person name="Ogata H."/>
        </authorList>
    </citation>
    <scope>NUCLEOTIDE SEQUENCE [LARGE SCALE GENOMIC DNA]</scope>
</reference>
<dbReference type="Proteomes" id="UP001165065">
    <property type="component" value="Unassembled WGS sequence"/>
</dbReference>
<keyword evidence="2" id="KW-1133">Transmembrane helix</keyword>
<evidence type="ECO:0000313" key="3">
    <source>
        <dbReference type="EMBL" id="GMI41317.1"/>
    </source>
</evidence>
<accession>A0A9W7L9A1</accession>
<keyword evidence="2" id="KW-0472">Membrane</keyword>
<feature type="region of interest" description="Disordered" evidence="1">
    <location>
        <begin position="66"/>
        <end position="94"/>
    </location>
</feature>
<organism evidence="3 4">
    <name type="scientific">Triparma columacea</name>
    <dbReference type="NCBI Taxonomy" id="722753"/>
    <lineage>
        <taxon>Eukaryota</taxon>
        <taxon>Sar</taxon>
        <taxon>Stramenopiles</taxon>
        <taxon>Ochrophyta</taxon>
        <taxon>Bolidophyceae</taxon>
        <taxon>Parmales</taxon>
        <taxon>Triparmaceae</taxon>
        <taxon>Triparma</taxon>
    </lineage>
</organism>
<feature type="transmembrane region" description="Helical" evidence="2">
    <location>
        <begin position="34"/>
        <end position="62"/>
    </location>
</feature>
<evidence type="ECO:0000313" key="4">
    <source>
        <dbReference type="Proteomes" id="UP001165065"/>
    </source>
</evidence>
<sequence length="94" mass="9300">MAGIAAIPAIAFGACAGLTIGITIGIVVTNETGYWWAGLLSGLASAALSACGIASAGIAYIFKDYDPGGNKRRGNRNVGGGGGTKGEGERLNKV</sequence>
<keyword evidence="2" id="KW-0812">Transmembrane</keyword>
<gene>
    <name evidence="3" type="ORF">TrCOL_g574</name>
</gene>
<evidence type="ECO:0000256" key="1">
    <source>
        <dbReference type="SAM" id="MobiDB-lite"/>
    </source>
</evidence>
<comment type="caution">
    <text evidence="3">The sequence shown here is derived from an EMBL/GenBank/DDBJ whole genome shotgun (WGS) entry which is preliminary data.</text>
</comment>
<dbReference type="EMBL" id="BRYA01000147">
    <property type="protein sequence ID" value="GMI41317.1"/>
    <property type="molecule type" value="Genomic_DNA"/>
</dbReference>